<dbReference type="Proteomes" id="UP001320148">
    <property type="component" value="Chromosome"/>
</dbReference>
<keyword evidence="2" id="KW-0645">Protease</keyword>
<dbReference type="InterPro" id="IPR016117">
    <property type="entry name" value="ArgJ-like_dom_sf"/>
</dbReference>
<evidence type="ECO:0000256" key="1">
    <source>
        <dbReference type="ARBA" id="ARBA00007068"/>
    </source>
</evidence>
<dbReference type="InterPro" id="IPR005321">
    <property type="entry name" value="Peptidase_S58_DmpA"/>
</dbReference>
<dbReference type="GO" id="GO:0004177">
    <property type="term" value="F:aminopeptidase activity"/>
    <property type="evidence" value="ECO:0007669"/>
    <property type="project" value="UniProtKB-KW"/>
</dbReference>
<reference evidence="2 3" key="1">
    <citation type="submission" date="2021-02" db="EMBL/GenBank/DDBJ databases">
        <title>Complete genome of Desulfoluna sp. strain ASN36.</title>
        <authorList>
            <person name="Takahashi A."/>
            <person name="Kojima H."/>
            <person name="Fukui M."/>
        </authorList>
    </citation>
    <scope>NUCLEOTIDE SEQUENCE [LARGE SCALE GENOMIC DNA]</scope>
    <source>
        <strain evidence="2 3">ASN36</strain>
    </source>
</reference>
<dbReference type="SUPFAM" id="SSF56266">
    <property type="entry name" value="DmpA/ArgJ-like"/>
    <property type="match status" value="1"/>
</dbReference>
<keyword evidence="3" id="KW-1185">Reference proteome</keyword>
<keyword evidence="2" id="KW-0378">Hydrolase</keyword>
<dbReference type="Pfam" id="PF03576">
    <property type="entry name" value="Peptidase_S58"/>
    <property type="match status" value="1"/>
</dbReference>
<dbReference type="Gene3D" id="3.60.70.12">
    <property type="entry name" value="L-amino peptidase D-ALA esterase/amidase"/>
    <property type="match status" value="1"/>
</dbReference>
<dbReference type="PANTHER" id="PTHR36512">
    <property type="entry name" value="D-AMINOPEPTIDASE"/>
    <property type="match status" value="1"/>
</dbReference>
<protein>
    <submittedName>
        <fullName evidence="2">Aminopeptidase</fullName>
    </submittedName>
</protein>
<accession>A0ABN6EZ29</accession>
<evidence type="ECO:0000313" key="2">
    <source>
        <dbReference type="EMBL" id="BCS94487.1"/>
    </source>
</evidence>
<comment type="similarity">
    <text evidence="1">Belongs to the peptidase S58 family.</text>
</comment>
<sequence>MKGASIRELEISIGKYPTGPNNNITDVKGIKVGHTTLIEGDHIRTGVTSILPSSQIFNNKFIAGSFILNGAGEVSGLTQLTEWGLLETPIALTNTMSVGTVTQGLTQWMSKKYVKIWNFRDVVIPVVGECDDSYLNDCMTFPITPDHVVESINNATSGVIPQGSIGAGTGMICCDVKGGIGSSSREIEIEGKIYTIGVLVLSNFGEIEDLKLDGLPVGRVLKKEVSQYRLRRENYGSIITVIATDLPTSSHQISRLCKRAALGIGRVGSYAAHGSGEIILGFTTANVIKHRENKPHYKLNVILDDHLNSAYRAVIEATEEAIWNSLTYSGDMAGADGRVVPGVNLAKVKKIYSKIKKLERELEKS</sequence>
<organism evidence="2 3">
    <name type="scientific">Desulfoluna limicola</name>
    <dbReference type="NCBI Taxonomy" id="2810562"/>
    <lineage>
        <taxon>Bacteria</taxon>
        <taxon>Pseudomonadati</taxon>
        <taxon>Thermodesulfobacteriota</taxon>
        <taxon>Desulfobacteria</taxon>
        <taxon>Desulfobacterales</taxon>
        <taxon>Desulfolunaceae</taxon>
        <taxon>Desulfoluna</taxon>
    </lineage>
</organism>
<gene>
    <name evidence="2" type="ORF">DSLASN_01190</name>
</gene>
<name>A0ABN6EZ29_9BACT</name>
<proteinExistence type="inferred from homology"/>
<dbReference type="EMBL" id="AP024488">
    <property type="protein sequence ID" value="BCS94487.1"/>
    <property type="molecule type" value="Genomic_DNA"/>
</dbReference>
<keyword evidence="2" id="KW-0031">Aminopeptidase</keyword>
<dbReference type="CDD" id="cd02253">
    <property type="entry name" value="DmpA"/>
    <property type="match status" value="1"/>
</dbReference>
<dbReference type="PANTHER" id="PTHR36512:SF3">
    <property type="entry name" value="BLR5678 PROTEIN"/>
    <property type="match status" value="1"/>
</dbReference>
<evidence type="ECO:0000313" key="3">
    <source>
        <dbReference type="Proteomes" id="UP001320148"/>
    </source>
</evidence>